<keyword evidence="2" id="KW-0805">Transcription regulation</keyword>
<accession>A0ABX4EY97</accession>
<dbReference type="InterPro" id="IPR013325">
    <property type="entry name" value="RNA_pol_sigma_r2"/>
</dbReference>
<dbReference type="SUPFAM" id="SSF88946">
    <property type="entry name" value="Sigma2 domain of RNA polymerase sigma factors"/>
    <property type="match status" value="1"/>
</dbReference>
<keyword evidence="3" id="KW-0731">Sigma factor</keyword>
<dbReference type="CDD" id="cd06171">
    <property type="entry name" value="Sigma70_r4"/>
    <property type="match status" value="1"/>
</dbReference>
<sequence length="322" mass="36322">MSDCIFADAAAHQQRCQTAFIEVGSGQNKVSDCIFSAMSAWSARLGIKFRTSENCSLTPFQGRFGGEGREGSARVCTEGRGRGRRRLHAERRRGGDMTRDPAAPVRNPRPSIEIIPGVMPTYGGTDPPWKLKSLSFTIGDLSARWPTDRFRYVSSELESVRFYKLHRSDLISYADSFVRDRASAEDIVQDAWERVQAVEQGRSLAEPMGYFYRTVRNLALDWLRARKRHSVEIDSDPNELAATLPDHAPSPEATVSARRDLHRVLESLDELPERSRVALTLHTVDGLKLREIAERLGLSVTFTHQLIAEAKMHCIQRLSRRL</sequence>
<feature type="compositionally biased region" description="Basic residues" evidence="6">
    <location>
        <begin position="82"/>
        <end position="91"/>
    </location>
</feature>
<dbReference type="Proteomes" id="UP000216354">
    <property type="component" value="Unassembled WGS sequence"/>
</dbReference>
<feature type="domain" description="RNA polymerase sigma-70 region 2" evidence="7">
    <location>
        <begin position="162"/>
        <end position="228"/>
    </location>
</feature>
<dbReference type="InterPro" id="IPR014284">
    <property type="entry name" value="RNA_pol_sigma-70_dom"/>
</dbReference>
<name>A0ABX4EY97_9BORD</name>
<dbReference type="Pfam" id="PF04542">
    <property type="entry name" value="Sigma70_r2"/>
    <property type="match status" value="1"/>
</dbReference>
<keyword evidence="10" id="KW-1185">Reference proteome</keyword>
<proteinExistence type="inferred from homology"/>
<dbReference type="SUPFAM" id="SSF88659">
    <property type="entry name" value="Sigma3 and sigma4 domains of RNA polymerase sigma factors"/>
    <property type="match status" value="1"/>
</dbReference>
<evidence type="ECO:0000256" key="1">
    <source>
        <dbReference type="ARBA" id="ARBA00010641"/>
    </source>
</evidence>
<dbReference type="Gene3D" id="1.10.10.10">
    <property type="entry name" value="Winged helix-like DNA-binding domain superfamily/Winged helix DNA-binding domain"/>
    <property type="match status" value="1"/>
</dbReference>
<feature type="domain" description="RNA polymerase sigma factor 70 region 4 type 2" evidence="8">
    <location>
        <begin position="263"/>
        <end position="314"/>
    </location>
</feature>
<organism evidence="9 10">
    <name type="scientific">Bordetella genomosp. 1</name>
    <dbReference type="NCBI Taxonomy" id="1395607"/>
    <lineage>
        <taxon>Bacteria</taxon>
        <taxon>Pseudomonadati</taxon>
        <taxon>Pseudomonadota</taxon>
        <taxon>Betaproteobacteria</taxon>
        <taxon>Burkholderiales</taxon>
        <taxon>Alcaligenaceae</taxon>
        <taxon>Bordetella</taxon>
    </lineage>
</organism>
<evidence type="ECO:0000259" key="7">
    <source>
        <dbReference type="Pfam" id="PF04542"/>
    </source>
</evidence>
<gene>
    <name evidence="9" type="ORF">CAL27_15910</name>
</gene>
<dbReference type="InterPro" id="IPR036388">
    <property type="entry name" value="WH-like_DNA-bd_sf"/>
</dbReference>
<dbReference type="Gene3D" id="1.10.1740.10">
    <property type="match status" value="1"/>
</dbReference>
<dbReference type="Pfam" id="PF08281">
    <property type="entry name" value="Sigma70_r4_2"/>
    <property type="match status" value="1"/>
</dbReference>
<evidence type="ECO:0000256" key="6">
    <source>
        <dbReference type="SAM" id="MobiDB-lite"/>
    </source>
</evidence>
<dbReference type="InterPro" id="IPR039425">
    <property type="entry name" value="RNA_pol_sigma-70-like"/>
</dbReference>
<evidence type="ECO:0000256" key="5">
    <source>
        <dbReference type="ARBA" id="ARBA00023163"/>
    </source>
</evidence>
<reference evidence="9 10" key="1">
    <citation type="submission" date="2017-05" db="EMBL/GenBank/DDBJ databases">
        <title>Complete and WGS of Bordetella genogroups.</title>
        <authorList>
            <person name="Spilker T."/>
            <person name="Lipuma J."/>
        </authorList>
    </citation>
    <scope>NUCLEOTIDE SEQUENCE [LARGE SCALE GENOMIC DNA]</scope>
    <source>
        <strain evidence="9 10">AU9795</strain>
    </source>
</reference>
<keyword evidence="4" id="KW-0238">DNA-binding</keyword>
<evidence type="ECO:0000256" key="4">
    <source>
        <dbReference type="ARBA" id="ARBA00023125"/>
    </source>
</evidence>
<dbReference type="EMBL" id="NEVR01000003">
    <property type="protein sequence ID" value="OZI64066.1"/>
    <property type="molecule type" value="Genomic_DNA"/>
</dbReference>
<feature type="compositionally biased region" description="Basic and acidic residues" evidence="6">
    <location>
        <begin position="68"/>
        <end position="81"/>
    </location>
</feature>
<dbReference type="PANTHER" id="PTHR43133:SF8">
    <property type="entry name" value="RNA POLYMERASE SIGMA FACTOR HI_1459-RELATED"/>
    <property type="match status" value="1"/>
</dbReference>
<dbReference type="InterPro" id="IPR007627">
    <property type="entry name" value="RNA_pol_sigma70_r2"/>
</dbReference>
<evidence type="ECO:0000259" key="8">
    <source>
        <dbReference type="Pfam" id="PF08281"/>
    </source>
</evidence>
<comment type="similarity">
    <text evidence="1">Belongs to the sigma-70 factor family. ECF subfamily.</text>
</comment>
<protein>
    <recommendedName>
        <fullName evidence="11">Sigma-70 family RNA polymerase sigma factor</fullName>
    </recommendedName>
</protein>
<evidence type="ECO:0000313" key="10">
    <source>
        <dbReference type="Proteomes" id="UP000216354"/>
    </source>
</evidence>
<keyword evidence="5" id="KW-0804">Transcription</keyword>
<dbReference type="InterPro" id="IPR013324">
    <property type="entry name" value="RNA_pol_sigma_r3/r4-like"/>
</dbReference>
<evidence type="ECO:0000313" key="9">
    <source>
        <dbReference type="EMBL" id="OZI64066.1"/>
    </source>
</evidence>
<comment type="caution">
    <text evidence="9">The sequence shown here is derived from an EMBL/GenBank/DDBJ whole genome shotgun (WGS) entry which is preliminary data.</text>
</comment>
<feature type="region of interest" description="Disordered" evidence="6">
    <location>
        <begin position="68"/>
        <end position="111"/>
    </location>
</feature>
<dbReference type="PANTHER" id="PTHR43133">
    <property type="entry name" value="RNA POLYMERASE ECF-TYPE SIGMA FACTO"/>
    <property type="match status" value="1"/>
</dbReference>
<evidence type="ECO:0000256" key="2">
    <source>
        <dbReference type="ARBA" id="ARBA00023015"/>
    </source>
</evidence>
<evidence type="ECO:0008006" key="11">
    <source>
        <dbReference type="Google" id="ProtNLM"/>
    </source>
</evidence>
<dbReference type="InterPro" id="IPR013249">
    <property type="entry name" value="RNA_pol_sigma70_r4_t2"/>
</dbReference>
<evidence type="ECO:0000256" key="3">
    <source>
        <dbReference type="ARBA" id="ARBA00023082"/>
    </source>
</evidence>
<dbReference type="NCBIfam" id="TIGR02937">
    <property type="entry name" value="sigma70-ECF"/>
    <property type="match status" value="1"/>
</dbReference>